<keyword evidence="1" id="KW-0812">Transmembrane</keyword>
<evidence type="ECO:0000313" key="2">
    <source>
        <dbReference type="EMBL" id="JAP89707.1"/>
    </source>
</evidence>
<reference evidence="2" key="1">
    <citation type="submission" date="2015-07" db="EMBL/GenBank/DDBJ databases">
        <title>Adaptation to a free-living lifestyle via gene acquisitions in the diplomonad Trepomonas sp. PC1.</title>
        <authorList>
            <person name="Xu F."/>
            <person name="Jerlstrom-Hultqvist J."/>
            <person name="Kolisko M."/>
            <person name="Simpson A.G.B."/>
            <person name="Roger A.J."/>
            <person name="Svard S.G."/>
            <person name="Andersson J.O."/>
        </authorList>
    </citation>
    <scope>NUCLEOTIDE SEQUENCE</scope>
    <source>
        <strain evidence="2">PC1</strain>
    </source>
</reference>
<gene>
    <name evidence="2" type="ORF">TPC1_30798</name>
</gene>
<keyword evidence="1" id="KW-0472">Membrane</keyword>
<organism evidence="2">
    <name type="scientific">Trepomonas sp. PC1</name>
    <dbReference type="NCBI Taxonomy" id="1076344"/>
    <lineage>
        <taxon>Eukaryota</taxon>
        <taxon>Metamonada</taxon>
        <taxon>Diplomonadida</taxon>
        <taxon>Hexamitidae</taxon>
        <taxon>Hexamitinae</taxon>
        <taxon>Trepomonas</taxon>
    </lineage>
</organism>
<sequence>AISFLAAPQYEILAFSNSSRRVVYSSYPTTLPTGFGAATDADLYDTSFLAGDTLLVWISYQADDSSAYKEVKVLQNGVFPSFSFTLQTSIQYAVILNPNFMFYFPNETQVSFQIGSNSYTGANFDGPIFKPVGSDILNEANVGSTVSAGITGYSCSINNLGNQNTMGLYIYIMQTQTTTLEATPIASNLGIGFIFKSGDIKVATSTGEKITADISNGYPVFTKEATQTLTSNFDITIGSFIASITSQDINDGTYTTMNYIYTSTSKIPQNVNMKLSNSSVTLIGTRLDDYNFIFQGLFTTTNFTLVVSNGTELFSIPMFIQPAWVRQIYIAYEFDQTATALIHYVLPTGKTASVCTNSSLNVTVNNTVVYDAYSTNCTVDVYVSLALFNQYTNISWVWSQNGEVFSSGTRKVTARMVSDAVSTNGFIVTETFLNSGYLTGGEIAAIVIGSILLVFIVGLLVSVFCSVCWTQVRVPPTYMM</sequence>
<dbReference type="AlphaFoldDB" id="A0A146JYT9"/>
<keyword evidence="1" id="KW-1133">Transmembrane helix</keyword>
<dbReference type="EMBL" id="GDID01006899">
    <property type="protein sequence ID" value="JAP89707.1"/>
    <property type="molecule type" value="Transcribed_RNA"/>
</dbReference>
<name>A0A146JYT9_9EUKA</name>
<proteinExistence type="predicted"/>
<feature type="transmembrane region" description="Helical" evidence="1">
    <location>
        <begin position="443"/>
        <end position="470"/>
    </location>
</feature>
<feature type="non-terminal residue" evidence="2">
    <location>
        <position position="1"/>
    </location>
</feature>
<evidence type="ECO:0000256" key="1">
    <source>
        <dbReference type="SAM" id="Phobius"/>
    </source>
</evidence>
<protein>
    <submittedName>
        <fullName evidence="2">Uncharacterized protein</fullName>
    </submittedName>
</protein>
<accession>A0A146JYT9</accession>